<reference evidence="15 17" key="1">
    <citation type="submission" date="2014-04" db="EMBL/GenBank/DDBJ databases">
        <authorList>
            <person name="Bishop-Lilly K.A."/>
            <person name="Broomall S.M."/>
            <person name="Chain P.S."/>
            <person name="Chertkov O."/>
            <person name="Coyne S.R."/>
            <person name="Daligault H.E."/>
            <person name="Davenport K.W."/>
            <person name="Erkkila T."/>
            <person name="Frey K.G."/>
            <person name="Gibbons H.S."/>
            <person name="Gu W."/>
            <person name="Jaissle J."/>
            <person name="Johnson S.L."/>
            <person name="Koroleva G.I."/>
            <person name="Ladner J.T."/>
            <person name="Lo C.-C."/>
            <person name="Minogue T.D."/>
            <person name="Munk C."/>
            <person name="Palacios G.F."/>
            <person name="Redden C.L."/>
            <person name="Rosenzweig C.N."/>
            <person name="Scholz M.B."/>
            <person name="Teshima H."/>
            <person name="Xu Y."/>
        </authorList>
    </citation>
    <scope>NUCLEOTIDE SEQUENCE [LARGE SCALE GENOMIC DNA]</scope>
    <source>
        <strain evidence="15 17">BHP</strain>
    </source>
</reference>
<evidence type="ECO:0000259" key="14">
    <source>
        <dbReference type="PROSITE" id="PS50109"/>
    </source>
</evidence>
<dbReference type="SMART" id="SM00388">
    <property type="entry name" value="HisKA"/>
    <property type="match status" value="1"/>
</dbReference>
<dbReference type="InterPro" id="IPR036890">
    <property type="entry name" value="HATPase_C_sf"/>
</dbReference>
<dbReference type="InterPro" id="IPR004358">
    <property type="entry name" value="Sig_transdc_His_kin-like_C"/>
</dbReference>
<dbReference type="PROSITE" id="PS50109">
    <property type="entry name" value="HIS_KIN"/>
    <property type="match status" value="1"/>
</dbReference>
<dbReference type="GO" id="GO:0000155">
    <property type="term" value="F:phosphorelay sensor kinase activity"/>
    <property type="evidence" value="ECO:0007669"/>
    <property type="project" value="InterPro"/>
</dbReference>
<evidence type="ECO:0000256" key="11">
    <source>
        <dbReference type="ARBA" id="ARBA00023012"/>
    </source>
</evidence>
<keyword evidence="10 13" id="KW-1133">Transmembrane helix</keyword>
<dbReference type="PATRIC" id="fig|1405.8.peg.3179"/>
<dbReference type="InterPro" id="IPR005467">
    <property type="entry name" value="His_kinase_dom"/>
</dbReference>
<evidence type="ECO:0000256" key="4">
    <source>
        <dbReference type="ARBA" id="ARBA00022553"/>
    </source>
</evidence>
<feature type="transmembrane region" description="Helical" evidence="13">
    <location>
        <begin position="12"/>
        <end position="34"/>
    </location>
</feature>
<evidence type="ECO:0000256" key="7">
    <source>
        <dbReference type="ARBA" id="ARBA00022741"/>
    </source>
</evidence>
<dbReference type="InterPro" id="IPR036097">
    <property type="entry name" value="HisK_dim/P_sf"/>
</dbReference>
<evidence type="ECO:0000256" key="8">
    <source>
        <dbReference type="ARBA" id="ARBA00022777"/>
    </source>
</evidence>
<dbReference type="InterPro" id="IPR003661">
    <property type="entry name" value="HisK_dim/P_dom"/>
</dbReference>
<evidence type="ECO:0000313" key="15">
    <source>
        <dbReference type="EMBL" id="KFM98590.1"/>
    </source>
</evidence>
<dbReference type="EMBL" id="JMQC01000008">
    <property type="protein sequence ID" value="KFM98590.1"/>
    <property type="molecule type" value="Genomic_DNA"/>
</dbReference>
<evidence type="ECO:0000256" key="3">
    <source>
        <dbReference type="ARBA" id="ARBA00012438"/>
    </source>
</evidence>
<evidence type="ECO:0000256" key="6">
    <source>
        <dbReference type="ARBA" id="ARBA00022692"/>
    </source>
</evidence>
<dbReference type="CDD" id="cd00075">
    <property type="entry name" value="HATPase"/>
    <property type="match status" value="1"/>
</dbReference>
<dbReference type="Proteomes" id="UP000264294">
    <property type="component" value="Unassembled WGS sequence"/>
</dbReference>
<evidence type="ECO:0000256" key="9">
    <source>
        <dbReference type="ARBA" id="ARBA00022840"/>
    </source>
</evidence>
<feature type="transmembrane region" description="Helical" evidence="13">
    <location>
        <begin position="162"/>
        <end position="190"/>
    </location>
</feature>
<evidence type="ECO:0000313" key="18">
    <source>
        <dbReference type="Proteomes" id="UP000264294"/>
    </source>
</evidence>
<keyword evidence="12 13" id="KW-0472">Membrane</keyword>
<keyword evidence="11" id="KW-0902">Two-component regulatory system</keyword>
<dbReference type="Gene3D" id="3.30.565.10">
    <property type="entry name" value="Histidine kinase-like ATPase, C-terminal domain"/>
    <property type="match status" value="1"/>
</dbReference>
<evidence type="ECO:0000313" key="17">
    <source>
        <dbReference type="Proteomes" id="UP000029389"/>
    </source>
</evidence>
<keyword evidence="6 13" id="KW-0812">Transmembrane</keyword>
<evidence type="ECO:0000256" key="10">
    <source>
        <dbReference type="ARBA" id="ARBA00022989"/>
    </source>
</evidence>
<keyword evidence="8 15" id="KW-0418">Kinase</keyword>
<dbReference type="GO" id="GO:0005886">
    <property type="term" value="C:plasma membrane"/>
    <property type="evidence" value="ECO:0007669"/>
    <property type="project" value="UniProtKB-SubCell"/>
</dbReference>
<evidence type="ECO:0000256" key="5">
    <source>
        <dbReference type="ARBA" id="ARBA00022679"/>
    </source>
</evidence>
<organism evidence="15 17">
    <name type="scientific">Bacillus clarus</name>
    <dbReference type="NCBI Taxonomy" id="2338372"/>
    <lineage>
        <taxon>Bacteria</taxon>
        <taxon>Bacillati</taxon>
        <taxon>Bacillota</taxon>
        <taxon>Bacilli</taxon>
        <taxon>Bacillales</taxon>
        <taxon>Bacillaceae</taxon>
        <taxon>Bacillus</taxon>
        <taxon>Bacillus cereus group</taxon>
    </lineage>
</organism>
<dbReference type="SUPFAM" id="SSF47384">
    <property type="entry name" value="Homodimeric domain of signal transducing histidine kinase"/>
    <property type="match status" value="1"/>
</dbReference>
<dbReference type="Gene3D" id="1.10.287.130">
    <property type="match status" value="1"/>
</dbReference>
<dbReference type="SUPFAM" id="SSF55874">
    <property type="entry name" value="ATPase domain of HSP90 chaperone/DNA topoisomerase II/histidine kinase"/>
    <property type="match status" value="1"/>
</dbReference>
<dbReference type="CDD" id="cd00082">
    <property type="entry name" value="HisKA"/>
    <property type="match status" value="1"/>
</dbReference>
<keyword evidence="5" id="KW-0808">Transferase</keyword>
<keyword evidence="9" id="KW-0067">ATP-binding</keyword>
<dbReference type="PRINTS" id="PR00344">
    <property type="entry name" value="BCTRLSENSOR"/>
</dbReference>
<feature type="domain" description="Histidine kinase" evidence="14">
    <location>
        <begin position="205"/>
        <end position="421"/>
    </location>
</feature>
<dbReference type="GO" id="GO:0005524">
    <property type="term" value="F:ATP binding"/>
    <property type="evidence" value="ECO:0007669"/>
    <property type="project" value="UniProtKB-KW"/>
</dbReference>
<dbReference type="Proteomes" id="UP000029389">
    <property type="component" value="Unassembled WGS sequence"/>
</dbReference>
<evidence type="ECO:0000313" key="16">
    <source>
        <dbReference type="EMBL" id="RFT63858.1"/>
    </source>
</evidence>
<accession>A0A090Z2I0</accession>
<sequence length="423" mass="47926">MKKGSLFQKTRIRLTILNSLVFIILIGILGSLVYSYTYNQIYNGVDGSIREFIMKLTREKRQGPAQFELNRDLRIGDSRVSLLVWNENNQLQGIEPKSRDRSFFEENQTRLFPKKVGDFYDIEIKGRSYRTGAVHGTTRFGENVTFQILRETTTEKEVLRTLLLILIIGCSIGSLCAIGIGFFLAGSALVPIRDSWEKQQQFVSDASHELRTPLAVIQSKTDVLFQSPSATIEEKAMDISTISKECRRLSKLVANLLLLARSDSNQIEMDKKKFEMGKLLEEVVEPYKEIASYQEKAMTLKVEHGISFIGDRERIHQMMVILLDNAMKYTNEGGYIQIECTHTSSLIRIQVKDDGIGVKEEDIPKLFDRFYQGDKARSTSEGAGLGLSIASWIVEKHLGRISVESALGEGTCFEVVFPKNQRV</sequence>
<dbReference type="Pfam" id="PF00512">
    <property type="entry name" value="HisKA"/>
    <property type="match status" value="1"/>
</dbReference>
<dbReference type="AlphaFoldDB" id="A0A090Z2I0"/>
<dbReference type="FunFam" id="1.10.287.130:FF:000036">
    <property type="entry name" value="Two-component sensor histidine kinase"/>
    <property type="match status" value="1"/>
</dbReference>
<dbReference type="RefSeq" id="WP_042981810.1">
    <property type="nucleotide sequence ID" value="NZ_JMQC01000008.1"/>
</dbReference>
<comment type="subcellular location">
    <subcellularLocation>
        <location evidence="2">Cell membrane</location>
        <topology evidence="2">Multi-pass membrane protein</topology>
    </subcellularLocation>
</comment>
<reference evidence="16 18" key="2">
    <citation type="submission" date="2018-08" db="EMBL/GenBank/DDBJ databases">
        <title>Bacillus clarus sp. nov. strain PS00077A.</title>
        <authorList>
            <person name="Mendez Acevedo M."/>
            <person name="Carroll L."/>
            <person name="Mukherjee M."/>
            <person name="Wiedmann M."/>
            <person name="Kovac J."/>
        </authorList>
    </citation>
    <scope>NUCLEOTIDE SEQUENCE [LARGE SCALE GENOMIC DNA]</scope>
    <source>
        <strain evidence="16 18">PS00077A</strain>
    </source>
</reference>
<dbReference type="EMBL" id="QVOD01000043">
    <property type="protein sequence ID" value="RFT63858.1"/>
    <property type="molecule type" value="Genomic_DNA"/>
</dbReference>
<dbReference type="Pfam" id="PF02518">
    <property type="entry name" value="HATPase_c"/>
    <property type="match status" value="1"/>
</dbReference>
<evidence type="ECO:0000256" key="13">
    <source>
        <dbReference type="SAM" id="Phobius"/>
    </source>
</evidence>
<comment type="caution">
    <text evidence="15">The sequence shown here is derived from an EMBL/GenBank/DDBJ whole genome shotgun (WGS) entry which is preliminary data.</text>
</comment>
<dbReference type="PANTHER" id="PTHR45436:SF5">
    <property type="entry name" value="SENSOR HISTIDINE KINASE TRCS"/>
    <property type="match status" value="1"/>
</dbReference>
<evidence type="ECO:0000256" key="1">
    <source>
        <dbReference type="ARBA" id="ARBA00000085"/>
    </source>
</evidence>
<evidence type="ECO:0000256" key="2">
    <source>
        <dbReference type="ARBA" id="ARBA00004651"/>
    </source>
</evidence>
<gene>
    <name evidence="16" type="ORF">D0U04_24135</name>
    <name evidence="15" type="ORF">DJ93_3073</name>
</gene>
<comment type="catalytic activity">
    <reaction evidence="1">
        <text>ATP + protein L-histidine = ADP + protein N-phospho-L-histidine.</text>
        <dbReference type="EC" id="2.7.13.3"/>
    </reaction>
</comment>
<protein>
    <recommendedName>
        <fullName evidence="3">histidine kinase</fullName>
        <ecNumber evidence="3">2.7.13.3</ecNumber>
    </recommendedName>
</protein>
<dbReference type="PANTHER" id="PTHR45436">
    <property type="entry name" value="SENSOR HISTIDINE KINASE YKOH"/>
    <property type="match status" value="1"/>
</dbReference>
<proteinExistence type="predicted"/>
<dbReference type="FunFam" id="3.30.565.10:FF:000006">
    <property type="entry name" value="Sensor histidine kinase WalK"/>
    <property type="match status" value="1"/>
</dbReference>
<dbReference type="InterPro" id="IPR050428">
    <property type="entry name" value="TCS_sensor_his_kinase"/>
</dbReference>
<keyword evidence="18" id="KW-1185">Reference proteome</keyword>
<evidence type="ECO:0000256" key="12">
    <source>
        <dbReference type="ARBA" id="ARBA00023136"/>
    </source>
</evidence>
<keyword evidence="4" id="KW-0597">Phosphoprotein</keyword>
<dbReference type="EC" id="2.7.13.3" evidence="3"/>
<dbReference type="InterPro" id="IPR003594">
    <property type="entry name" value="HATPase_dom"/>
</dbReference>
<name>A0A090Z2I0_9BACI</name>
<keyword evidence="7" id="KW-0547">Nucleotide-binding</keyword>
<dbReference type="SMART" id="SM00387">
    <property type="entry name" value="HATPase_c"/>
    <property type="match status" value="1"/>
</dbReference>